<organism evidence="1 2">
    <name type="scientific">Brevundimonas phage vB_BpoS-Domovoi</name>
    <dbReference type="NCBI Taxonomy" id="2948598"/>
    <lineage>
        <taxon>Viruses</taxon>
        <taxon>Duplodnaviria</taxon>
        <taxon>Heunggongvirae</taxon>
        <taxon>Uroviricota</taxon>
        <taxon>Caudoviricetes</taxon>
        <taxon>Jeanschmidtviridae</taxon>
        <taxon>Marchewkavirus</taxon>
        <taxon>Marchewkavirus domovoi</taxon>
    </lineage>
</organism>
<dbReference type="Proteomes" id="UP001057221">
    <property type="component" value="Segment"/>
</dbReference>
<accession>A0A9E7MR33</accession>
<evidence type="ECO:0000313" key="2">
    <source>
        <dbReference type="Proteomes" id="UP001057221"/>
    </source>
</evidence>
<sequence>MRHQITRADLKAMTEAYHDKHAVCLAGCQAGWIAPDPDDIDSYTLRARTVHCPTCKGVGFVPRQYDLFPETLP</sequence>
<reference evidence="1 2" key="1">
    <citation type="submission" date="2022-05" db="EMBL/GenBank/DDBJ databases">
        <authorList>
            <person name="Friedrich I."/>
            <person name="Poehlein A."/>
            <person name="Schneider D."/>
            <person name="Hertel R."/>
            <person name="Daniel R."/>
        </authorList>
    </citation>
    <scope>NUCLEOTIDE SEQUENCE [LARGE SCALE GENOMIC DNA]</scope>
</reference>
<proteinExistence type="predicted"/>
<protein>
    <submittedName>
        <fullName evidence="1">Uncharacterized protein</fullName>
    </submittedName>
</protein>
<keyword evidence="2" id="KW-1185">Reference proteome</keyword>
<dbReference type="EMBL" id="ON529855">
    <property type="protein sequence ID" value="USN14985.1"/>
    <property type="molecule type" value="Genomic_DNA"/>
</dbReference>
<gene>
    <name evidence="1" type="ORF">DOMOVOI_05350</name>
</gene>
<name>A0A9E7MR33_9CAUD</name>
<evidence type="ECO:0000313" key="1">
    <source>
        <dbReference type="EMBL" id="USN14985.1"/>
    </source>
</evidence>